<comment type="subcellular location">
    <subcellularLocation>
        <location evidence="1">Nucleus</location>
    </subcellularLocation>
</comment>
<sequence length="254" mass="28676">MFPLQLGDDMVFRPPSVIKRDQILQDLTMDHTLVENSNHSTSRGGKGDQGSSGIQENKDGSTFDGSNIRKLMHRDLERQRRQEMANLYASLRSIVPVEYLKGKKTISDHTQGAINYITDMQKNIRKLRYQRDKLKKLSNSGNLSDEDGSSTSFSHGLVTVNPCRDGAEILIRCSLKEEGFPLSIVLVELLERGLNVVNYVSTKTNEMPLHIIQCEASDIRCNDLSELTERLTDVITLRRVSKKTNIATRVRVIS</sequence>
<evidence type="ECO:0000256" key="1">
    <source>
        <dbReference type="ARBA" id="ARBA00004123"/>
    </source>
</evidence>
<proteinExistence type="predicted"/>
<evidence type="ECO:0000256" key="2">
    <source>
        <dbReference type="ARBA" id="ARBA00023015"/>
    </source>
</evidence>
<evidence type="ECO:0000256" key="3">
    <source>
        <dbReference type="ARBA" id="ARBA00023125"/>
    </source>
</evidence>
<dbReference type="CDD" id="cd18914">
    <property type="entry name" value="bHLH_AtORG2_like"/>
    <property type="match status" value="1"/>
</dbReference>
<dbReference type="InterPro" id="IPR036638">
    <property type="entry name" value="HLH_DNA-bd_sf"/>
</dbReference>
<dbReference type="PANTHER" id="PTHR13935:SF106">
    <property type="entry name" value="ACHAETE-SCUTE COMPLEX PROTEIN T5-RELATED"/>
    <property type="match status" value="1"/>
</dbReference>
<dbReference type="Proteomes" id="UP000834106">
    <property type="component" value="Chromosome 9"/>
</dbReference>
<evidence type="ECO:0000313" key="8">
    <source>
        <dbReference type="EMBL" id="CAI9767633.1"/>
    </source>
</evidence>
<reference evidence="8" key="1">
    <citation type="submission" date="2023-05" db="EMBL/GenBank/DDBJ databases">
        <authorList>
            <person name="Huff M."/>
        </authorList>
    </citation>
    <scope>NUCLEOTIDE SEQUENCE</scope>
</reference>
<accession>A0AAD1ZDA9</accession>
<dbReference type="PANTHER" id="PTHR13935">
    <property type="entry name" value="ACHAETE-SCUTE TRANSCRIPTION FACTOR-RELATED"/>
    <property type="match status" value="1"/>
</dbReference>
<keyword evidence="5" id="KW-0539">Nucleus</keyword>
<feature type="compositionally biased region" description="Polar residues" evidence="6">
    <location>
        <begin position="35"/>
        <end position="55"/>
    </location>
</feature>
<gene>
    <name evidence="8" type="ORF">FPE_LOCUS15063</name>
</gene>
<organism evidence="8 9">
    <name type="scientific">Fraxinus pennsylvanica</name>
    <dbReference type="NCBI Taxonomy" id="56036"/>
    <lineage>
        <taxon>Eukaryota</taxon>
        <taxon>Viridiplantae</taxon>
        <taxon>Streptophyta</taxon>
        <taxon>Embryophyta</taxon>
        <taxon>Tracheophyta</taxon>
        <taxon>Spermatophyta</taxon>
        <taxon>Magnoliopsida</taxon>
        <taxon>eudicotyledons</taxon>
        <taxon>Gunneridae</taxon>
        <taxon>Pentapetalae</taxon>
        <taxon>asterids</taxon>
        <taxon>lamiids</taxon>
        <taxon>Lamiales</taxon>
        <taxon>Oleaceae</taxon>
        <taxon>Oleeae</taxon>
        <taxon>Fraxinus</taxon>
    </lineage>
</organism>
<dbReference type="GO" id="GO:0090575">
    <property type="term" value="C:RNA polymerase II transcription regulator complex"/>
    <property type="evidence" value="ECO:0007669"/>
    <property type="project" value="TreeGrafter"/>
</dbReference>
<dbReference type="Pfam" id="PF00010">
    <property type="entry name" value="HLH"/>
    <property type="match status" value="1"/>
</dbReference>
<protein>
    <recommendedName>
        <fullName evidence="7">BHLH domain-containing protein</fullName>
    </recommendedName>
</protein>
<evidence type="ECO:0000256" key="6">
    <source>
        <dbReference type="SAM" id="MobiDB-lite"/>
    </source>
</evidence>
<keyword evidence="4" id="KW-0804">Transcription</keyword>
<evidence type="ECO:0000256" key="4">
    <source>
        <dbReference type="ARBA" id="ARBA00023163"/>
    </source>
</evidence>
<dbReference type="EMBL" id="OU503044">
    <property type="protein sequence ID" value="CAI9767633.1"/>
    <property type="molecule type" value="Genomic_DNA"/>
</dbReference>
<keyword evidence="9" id="KW-1185">Reference proteome</keyword>
<feature type="region of interest" description="Disordered" evidence="6">
    <location>
        <begin position="35"/>
        <end position="68"/>
    </location>
</feature>
<evidence type="ECO:0000256" key="5">
    <source>
        <dbReference type="ARBA" id="ARBA00023242"/>
    </source>
</evidence>
<dbReference type="GO" id="GO:0000981">
    <property type="term" value="F:DNA-binding transcription factor activity, RNA polymerase II-specific"/>
    <property type="evidence" value="ECO:0007669"/>
    <property type="project" value="TreeGrafter"/>
</dbReference>
<dbReference type="GO" id="GO:0046983">
    <property type="term" value="F:protein dimerization activity"/>
    <property type="evidence" value="ECO:0007669"/>
    <property type="project" value="InterPro"/>
</dbReference>
<dbReference type="PROSITE" id="PS50888">
    <property type="entry name" value="BHLH"/>
    <property type="match status" value="1"/>
</dbReference>
<keyword evidence="3" id="KW-0238">DNA-binding</keyword>
<feature type="domain" description="BHLH" evidence="7">
    <location>
        <begin position="68"/>
        <end position="120"/>
    </location>
</feature>
<dbReference type="AlphaFoldDB" id="A0AAD1ZDA9"/>
<evidence type="ECO:0000259" key="7">
    <source>
        <dbReference type="PROSITE" id="PS50888"/>
    </source>
</evidence>
<dbReference type="Gene3D" id="4.10.280.10">
    <property type="entry name" value="Helix-loop-helix DNA-binding domain"/>
    <property type="match status" value="1"/>
</dbReference>
<dbReference type="GO" id="GO:0000977">
    <property type="term" value="F:RNA polymerase II transcription regulatory region sequence-specific DNA binding"/>
    <property type="evidence" value="ECO:0007669"/>
    <property type="project" value="TreeGrafter"/>
</dbReference>
<evidence type="ECO:0000313" key="9">
    <source>
        <dbReference type="Proteomes" id="UP000834106"/>
    </source>
</evidence>
<dbReference type="InterPro" id="IPR011598">
    <property type="entry name" value="bHLH_dom"/>
</dbReference>
<name>A0AAD1ZDA9_9LAMI</name>
<keyword evidence="2" id="KW-0805">Transcription regulation</keyword>
<dbReference type="SUPFAM" id="SSF47459">
    <property type="entry name" value="HLH, helix-loop-helix DNA-binding domain"/>
    <property type="match status" value="1"/>
</dbReference>
<dbReference type="InterPro" id="IPR015660">
    <property type="entry name" value="MASH1/Ascl1a-like"/>
</dbReference>